<dbReference type="GO" id="GO:0005634">
    <property type="term" value="C:nucleus"/>
    <property type="evidence" value="ECO:0007669"/>
    <property type="project" value="UniProtKB-SubCell"/>
</dbReference>
<comment type="similarity">
    <text evidence="7">Belongs to the pacC/RIM101 family.</text>
</comment>
<dbReference type="GeneID" id="14494505"/>
<evidence type="ECO:0000256" key="10">
    <source>
        <dbReference type="SAM" id="MobiDB-lite"/>
    </source>
</evidence>
<sequence length="1384" mass="156133">MPKDRGNNCNTNKNTCNINSNNLCSIQPHTNSPFETTITTSHPRTHSQTLHSSIMFVTSQPALDIPTLQSTKKDSESPINTNRITKKLPIPLKSRIIKTNKPRPYICQTCTRGFVRQEHLKRHQRSHTNEKPFLCVFCGRCFARRDLILRHQRRLHSSLMTNDSMNSTSHNTTPTTQNNTPITTHNITSTSSNSLMTDTSISSNVNTQPLVENSANTADILEINPNIIQITGNKKTILPTPNNPLAKTTVELKRDHNAIMTRDNDNPRLKRHASFSEATDFFMDPILPSQDASQIATDQSGVADTTAAPHQVGFSTPQLTTQQVLDKAVEAGLLDIPQFLLPPAVDTTNTTQQLALDASGSGSGSGSGPGPAATSDDQFLMTPGLYLSKNNLSLSNFLTMAPSAGGSMGFSSRNVPNNVDYFNFNTLLNPLSNSRLALSKENSKQSLTGEERQREKPKEMIKEKETSREKDKNTSSNTSVSGYASNSNSPSPSLTPIITTNSNMINTIANALNDANVHTNIQIPSNNNPTLSSNSSSNLAIPNDPIKNALMNVNNALSDSSSNPSLSPKTDEHWISKFISNSELEKDFRLDLNNFNQIGFFETNYSNIPSIDFTPTPNVNSDLNQSNLQKFNITNSTSNNIKTSFATPTTFENQQFHSNVNVTNPILNNNTTTNGENNNNTNGDVVIKDVPMNLMDAITLNNNQSSNLDPLISNFFMSRQQALYDDNIKNEFLPFNSNQSTPSVTAKSKSNSICSIESNSSTSSSLASNVLNPPHRMKKINFFNDSLRQFIMNDNHLTDNSFPTTVELNSYIHLYQSDFHRYFNFIHLYSIEPNEKNYMILLSIASIGALYAFHSSHSILLSKISWYHIRNYLEVTKSNHENTPLWIIQSMLLLTFFGIQTDDVKITKSMRTQLMALIRLVYLTKLNLPLEHLQVPPIDSNTNNISMDQIEKNFDYFILAQSRIRTCHNIMILSNLFSAVLGTDCFFPSADIKCGVACLEEVLFQCENAAVWSRYLSKFKNKLDSKFSLIHLSNGSESYERALLYLTDGYHFSNSNVKCSFSTLFSLLISVHERIYVEKQNVVNNCDKDSPLYEFNWKTTAVPIIQSVINNWEILYLRNQGILEIDTDEKLLIVKNYPIIRNIVPLYWLTKIRKCIHVTALLKSIWFKKWDSLHYSMDHIVDKFDVLREATDYGLNTCNFWVDYEILSQQLKKNNSYNNTPTTSKRQNVQTPIFSITCMFISLALVSEFTKRIEKWARNFNFNDPNAPILNQSHLITWFKVEKVFKKIEYHLLPSGYPQYSVANFLKKDKNSIDFEVLNDSIAERVIQPNNNLRDTIDIILNTKLSSRALYLGARMMGDTPVWPTTLLFAHGLQLRAIHNEQEL</sequence>
<keyword evidence="13" id="KW-1185">Reference proteome</keyword>
<keyword evidence="5" id="KW-0862">Zinc</keyword>
<reference evidence="12 13" key="1">
    <citation type="journal article" date="2011" name="Proc. Natl. Acad. Sci. U.S.A.">
        <title>Evolutionary erosion of yeast sex chromosomes by mating-type switching accidents.</title>
        <authorList>
            <person name="Gordon J.L."/>
            <person name="Armisen D."/>
            <person name="Proux-Wera E."/>
            <person name="Oheigeartaigh S.S."/>
            <person name="Byrne K.P."/>
            <person name="Wolfe K.H."/>
        </authorList>
    </citation>
    <scope>NUCLEOTIDE SEQUENCE [LARGE SCALE GENOMIC DNA]</scope>
    <source>
        <strain evidence="13">ATCC 34711 / CBS 6284 / DSM 70876 / NBRC 10599 / NRRL Y-10934 / UCD 77-7</strain>
    </source>
</reference>
<feature type="region of interest" description="Disordered" evidence="10">
    <location>
        <begin position="439"/>
        <end position="495"/>
    </location>
</feature>
<dbReference type="KEGG" id="tbl:TBLA_0B06160"/>
<evidence type="ECO:0000256" key="8">
    <source>
        <dbReference type="ARBA" id="ARBA00039490"/>
    </source>
</evidence>
<dbReference type="PROSITE" id="PS50157">
    <property type="entry name" value="ZINC_FINGER_C2H2_2"/>
    <property type="match status" value="2"/>
</dbReference>
<evidence type="ECO:0000256" key="4">
    <source>
        <dbReference type="ARBA" id="ARBA00022771"/>
    </source>
</evidence>
<dbReference type="CDD" id="cd12148">
    <property type="entry name" value="fungal_TF_MHR"/>
    <property type="match status" value="1"/>
</dbReference>
<dbReference type="HOGENOM" id="CLU_003977_1_0_1"/>
<dbReference type="EMBL" id="HE806317">
    <property type="protein sequence ID" value="CCH59442.1"/>
    <property type="molecule type" value="Genomic_DNA"/>
</dbReference>
<dbReference type="GO" id="GO:0000978">
    <property type="term" value="F:RNA polymerase II cis-regulatory region sequence-specific DNA binding"/>
    <property type="evidence" value="ECO:0007669"/>
    <property type="project" value="InterPro"/>
</dbReference>
<evidence type="ECO:0000256" key="2">
    <source>
        <dbReference type="ARBA" id="ARBA00022723"/>
    </source>
</evidence>
<gene>
    <name evidence="12" type="primary">TBLA0B06160</name>
    <name evidence="12" type="ORF">TBLA_0B06160</name>
</gene>
<evidence type="ECO:0000256" key="9">
    <source>
        <dbReference type="PROSITE-ProRule" id="PRU00042"/>
    </source>
</evidence>
<dbReference type="Gene3D" id="3.30.160.60">
    <property type="entry name" value="Classic Zinc Finger"/>
    <property type="match status" value="2"/>
</dbReference>
<organism evidence="12 13">
    <name type="scientific">Henningerozyma blattae (strain ATCC 34711 / CBS 6284 / DSM 70876 / NBRC 10599 / NRRL Y-10934 / UCD 77-7)</name>
    <name type="common">Yeast</name>
    <name type="synonym">Tetrapisispora blattae</name>
    <dbReference type="NCBI Taxonomy" id="1071380"/>
    <lineage>
        <taxon>Eukaryota</taxon>
        <taxon>Fungi</taxon>
        <taxon>Dikarya</taxon>
        <taxon>Ascomycota</taxon>
        <taxon>Saccharomycotina</taxon>
        <taxon>Saccharomycetes</taxon>
        <taxon>Saccharomycetales</taxon>
        <taxon>Saccharomycetaceae</taxon>
        <taxon>Henningerozyma</taxon>
    </lineage>
</organism>
<dbReference type="GO" id="GO:0000785">
    <property type="term" value="C:chromatin"/>
    <property type="evidence" value="ECO:0007669"/>
    <property type="project" value="TreeGrafter"/>
</dbReference>
<dbReference type="FunFam" id="3.30.160.60:FF:000340">
    <property type="entry name" value="zinc finger protein 473 isoform X1"/>
    <property type="match status" value="1"/>
</dbReference>
<dbReference type="OrthoDB" id="6077919at2759"/>
<feature type="domain" description="C2H2-type" evidence="11">
    <location>
        <begin position="133"/>
        <end position="161"/>
    </location>
</feature>
<proteinExistence type="inferred from homology"/>
<dbReference type="PROSITE" id="PS00028">
    <property type="entry name" value="ZINC_FINGER_C2H2_1"/>
    <property type="match status" value="2"/>
</dbReference>
<dbReference type="InterPro" id="IPR051059">
    <property type="entry name" value="VerF-like"/>
</dbReference>
<keyword evidence="2" id="KW-0479">Metal-binding</keyword>
<evidence type="ECO:0000256" key="3">
    <source>
        <dbReference type="ARBA" id="ARBA00022737"/>
    </source>
</evidence>
<evidence type="ECO:0000256" key="5">
    <source>
        <dbReference type="ARBA" id="ARBA00022833"/>
    </source>
</evidence>
<evidence type="ECO:0000313" key="13">
    <source>
        <dbReference type="Proteomes" id="UP000002866"/>
    </source>
</evidence>
<dbReference type="Pfam" id="PF00096">
    <property type="entry name" value="zf-C2H2"/>
    <property type="match status" value="1"/>
</dbReference>
<evidence type="ECO:0000256" key="6">
    <source>
        <dbReference type="ARBA" id="ARBA00023242"/>
    </source>
</evidence>
<comment type="subcellular location">
    <subcellularLocation>
        <location evidence="1">Nucleus</location>
    </subcellularLocation>
</comment>
<dbReference type="InterPro" id="IPR013087">
    <property type="entry name" value="Znf_C2H2_type"/>
</dbReference>
<dbReference type="eggNOG" id="KOG1721">
    <property type="taxonomic scope" value="Eukaryota"/>
</dbReference>
<feature type="compositionally biased region" description="Low complexity" evidence="10">
    <location>
        <begin position="166"/>
        <end position="194"/>
    </location>
</feature>
<dbReference type="SUPFAM" id="SSF57667">
    <property type="entry name" value="beta-beta-alpha zinc fingers"/>
    <property type="match status" value="1"/>
</dbReference>
<feature type="region of interest" description="Disordered" evidence="10">
    <location>
        <begin position="355"/>
        <end position="377"/>
    </location>
</feature>
<dbReference type="Proteomes" id="UP000002866">
    <property type="component" value="Chromosome 2"/>
</dbReference>
<dbReference type="InterPro" id="IPR036236">
    <property type="entry name" value="Znf_C2H2_sf"/>
</dbReference>
<protein>
    <recommendedName>
        <fullName evidence="8">pH-response transcription factor pacC/RIM101</fullName>
    </recommendedName>
</protein>
<dbReference type="InParanoid" id="I2GZ90"/>
<keyword evidence="3" id="KW-0677">Repeat</keyword>
<dbReference type="GO" id="GO:0008270">
    <property type="term" value="F:zinc ion binding"/>
    <property type="evidence" value="ECO:0007669"/>
    <property type="project" value="UniProtKB-KW"/>
</dbReference>
<dbReference type="FunFam" id="3.30.160.60:FF:002058">
    <property type="entry name" value="YML081W-like protein"/>
    <property type="match status" value="1"/>
</dbReference>
<dbReference type="RefSeq" id="XP_004178961.1">
    <property type="nucleotide sequence ID" value="XM_004178913.1"/>
</dbReference>
<feature type="compositionally biased region" description="Basic and acidic residues" evidence="10">
    <location>
        <begin position="449"/>
        <end position="473"/>
    </location>
</feature>
<dbReference type="GO" id="GO:0000981">
    <property type="term" value="F:DNA-binding transcription factor activity, RNA polymerase II-specific"/>
    <property type="evidence" value="ECO:0007669"/>
    <property type="project" value="InterPro"/>
</dbReference>
<dbReference type="OMA" id="MAHQCLV"/>
<evidence type="ECO:0000256" key="7">
    <source>
        <dbReference type="ARBA" id="ARBA00038089"/>
    </source>
</evidence>
<feature type="region of interest" description="Disordered" evidence="10">
    <location>
        <begin position="161"/>
        <end position="201"/>
    </location>
</feature>
<feature type="domain" description="C2H2-type" evidence="11">
    <location>
        <begin position="105"/>
        <end position="132"/>
    </location>
</feature>
<dbReference type="PANTHER" id="PTHR40626">
    <property type="entry name" value="MIP31509P"/>
    <property type="match status" value="1"/>
</dbReference>
<feature type="compositionally biased region" description="Low complexity" evidence="10">
    <location>
        <begin position="485"/>
        <end position="495"/>
    </location>
</feature>
<feature type="compositionally biased region" description="Polar residues" evidence="10">
    <location>
        <begin position="474"/>
        <end position="484"/>
    </location>
</feature>
<keyword evidence="4 9" id="KW-0863">Zinc-finger</keyword>
<evidence type="ECO:0000259" key="11">
    <source>
        <dbReference type="PROSITE" id="PS50157"/>
    </source>
</evidence>
<keyword evidence="6" id="KW-0539">Nucleus</keyword>
<evidence type="ECO:0000313" key="12">
    <source>
        <dbReference type="EMBL" id="CCH59442.1"/>
    </source>
</evidence>
<dbReference type="SMART" id="SM00355">
    <property type="entry name" value="ZnF_C2H2"/>
    <property type="match status" value="2"/>
</dbReference>
<dbReference type="PANTHER" id="PTHR40626:SF13">
    <property type="entry name" value="RESPIRATION FACTOR 2-RELATED"/>
    <property type="match status" value="1"/>
</dbReference>
<name>I2GZ90_HENB6</name>
<evidence type="ECO:0000256" key="1">
    <source>
        <dbReference type="ARBA" id="ARBA00004123"/>
    </source>
</evidence>
<accession>I2GZ90</accession>